<feature type="region of interest" description="Disordered" evidence="1">
    <location>
        <begin position="207"/>
        <end position="230"/>
    </location>
</feature>
<evidence type="ECO:0000256" key="1">
    <source>
        <dbReference type="SAM" id="MobiDB-lite"/>
    </source>
</evidence>
<accession>A0AAN6LLU9</accession>
<reference evidence="3 4" key="1">
    <citation type="submission" date="2021-02" db="EMBL/GenBank/DDBJ databases">
        <title>Genome assembly of Pseudopithomyces chartarum.</title>
        <authorList>
            <person name="Jauregui R."/>
            <person name="Singh J."/>
            <person name="Voisey C."/>
        </authorList>
    </citation>
    <scope>NUCLEOTIDE SEQUENCE [LARGE SCALE GENOMIC DNA]</scope>
    <source>
        <strain evidence="3 4">AGR01</strain>
    </source>
</reference>
<name>A0AAN6LLU9_9PLEO</name>
<feature type="domain" description="F-box" evidence="2">
    <location>
        <begin position="227"/>
        <end position="274"/>
    </location>
</feature>
<dbReference type="AlphaFoldDB" id="A0AAN6LLU9"/>
<dbReference type="Pfam" id="PF00646">
    <property type="entry name" value="F-box"/>
    <property type="match status" value="1"/>
</dbReference>
<dbReference type="PROSITE" id="PS50181">
    <property type="entry name" value="FBOX"/>
    <property type="match status" value="1"/>
</dbReference>
<organism evidence="3 4">
    <name type="scientific">Pseudopithomyces chartarum</name>
    <dbReference type="NCBI Taxonomy" id="1892770"/>
    <lineage>
        <taxon>Eukaryota</taxon>
        <taxon>Fungi</taxon>
        <taxon>Dikarya</taxon>
        <taxon>Ascomycota</taxon>
        <taxon>Pezizomycotina</taxon>
        <taxon>Dothideomycetes</taxon>
        <taxon>Pleosporomycetidae</taxon>
        <taxon>Pleosporales</taxon>
        <taxon>Massarineae</taxon>
        <taxon>Didymosphaeriaceae</taxon>
        <taxon>Pseudopithomyces</taxon>
    </lineage>
</organism>
<gene>
    <name evidence="3" type="ORF">GRF29_216g980717</name>
</gene>
<evidence type="ECO:0000259" key="2">
    <source>
        <dbReference type="PROSITE" id="PS50181"/>
    </source>
</evidence>
<dbReference type="SUPFAM" id="SSF81383">
    <property type="entry name" value="F-box domain"/>
    <property type="match status" value="1"/>
</dbReference>
<feature type="compositionally biased region" description="Low complexity" evidence="1">
    <location>
        <begin position="218"/>
        <end position="228"/>
    </location>
</feature>
<evidence type="ECO:0000313" key="4">
    <source>
        <dbReference type="Proteomes" id="UP001280581"/>
    </source>
</evidence>
<dbReference type="EMBL" id="WVTA01000018">
    <property type="protein sequence ID" value="KAK3197686.1"/>
    <property type="molecule type" value="Genomic_DNA"/>
</dbReference>
<proteinExistence type="predicted"/>
<dbReference type="InterPro" id="IPR036047">
    <property type="entry name" value="F-box-like_dom_sf"/>
</dbReference>
<dbReference type="Proteomes" id="UP001280581">
    <property type="component" value="Unassembled WGS sequence"/>
</dbReference>
<evidence type="ECO:0000313" key="3">
    <source>
        <dbReference type="EMBL" id="KAK3197686.1"/>
    </source>
</evidence>
<sequence>MVEREAASDIYNRDYTSDDFEWLEDIRIFGLRSSLPHFQYGERRRVGGISDTTQETPEFFDNIRYITGDATSFGSDEFGDLYTLGIDDNDDVLFAIHSACAEIVQRVAASKIRAPICLTTNKNKAKRWARWNPGRLDPLASLRAYYDALRAIVKARPQEFGLDRNHPGVEDYRGYDYWDFEDPNDIKPYIYDPLQIYPIDSSIAQCLTPADKTPPPSSQLSHPSSPSSNLEALPTEILHQITDHIPTSSALNLRLCSKTLATRLPLDQRFFREALLNGMLTPFLWDKFPELGHRMQRDVPDGADPEEYWDWRGVARMWGKAGEVALGKPGDVYMPEGLWNRCRIWALVEELM</sequence>
<comment type="caution">
    <text evidence="3">The sequence shown here is derived from an EMBL/GenBank/DDBJ whole genome shotgun (WGS) entry which is preliminary data.</text>
</comment>
<protein>
    <recommendedName>
        <fullName evidence="2">F-box domain-containing protein</fullName>
    </recommendedName>
</protein>
<keyword evidence="4" id="KW-1185">Reference proteome</keyword>
<dbReference type="InterPro" id="IPR001810">
    <property type="entry name" value="F-box_dom"/>
</dbReference>